<gene>
    <name evidence="1" type="ORF">DFR87_05720</name>
</gene>
<dbReference type="STRING" id="1293036.GCA_001315825_00987"/>
<dbReference type="Pfam" id="PF01663">
    <property type="entry name" value="Phosphodiest"/>
    <property type="match status" value="1"/>
</dbReference>
<dbReference type="OrthoDB" id="33550at2157"/>
<reference evidence="1 2" key="1">
    <citation type="submission" date="2018-05" db="EMBL/GenBank/DDBJ databases">
        <title>Complete Genome Sequences of Extremely Thermoacidophilic, Metal-Mobilizing Type-Strain Members of the Archaeal Family Sulfolobaceae: Acidianus brierleyi DSM-1651T, Acidianus sulfidivorans DSM-18786T, Metallosphaera hakonensis DSM-7519T, and Metallosphaera prunae DSM-10039T.</title>
        <authorList>
            <person name="Counts J.A."/>
            <person name="Kelly R.M."/>
        </authorList>
    </citation>
    <scope>NUCLEOTIDE SEQUENCE [LARGE SCALE GENOMIC DNA]</scope>
    <source>
        <strain evidence="1 2">HO1-1</strain>
    </source>
</reference>
<evidence type="ECO:0000313" key="2">
    <source>
        <dbReference type="Proteomes" id="UP000247586"/>
    </source>
</evidence>
<name>A0A2U9ITH9_9CREN</name>
<dbReference type="KEGG" id="mhk:DFR87_05720"/>
<protein>
    <submittedName>
        <fullName evidence="1">Nucleotide pyrophosphatase</fullName>
    </submittedName>
</protein>
<organism evidence="1 2">
    <name type="scientific">Metallosphaera hakonensis JCM 8857 = DSM 7519</name>
    <dbReference type="NCBI Taxonomy" id="1293036"/>
    <lineage>
        <taxon>Archaea</taxon>
        <taxon>Thermoproteota</taxon>
        <taxon>Thermoprotei</taxon>
        <taxon>Sulfolobales</taxon>
        <taxon>Sulfolobaceae</taxon>
        <taxon>Metallosphaera</taxon>
    </lineage>
</organism>
<evidence type="ECO:0000313" key="1">
    <source>
        <dbReference type="EMBL" id="AWR99282.1"/>
    </source>
</evidence>
<dbReference type="Proteomes" id="UP000247586">
    <property type="component" value="Chromosome"/>
</dbReference>
<dbReference type="PANTHER" id="PTHR10151:SF120">
    <property type="entry name" value="BIS(5'-ADENOSYL)-TRIPHOSPHATASE"/>
    <property type="match status" value="1"/>
</dbReference>
<reference evidence="2" key="3">
    <citation type="submission" date="2020-03" db="EMBL/GenBank/DDBJ databases">
        <title>Sequencing and Assembly of Multiple Reported Metal-Biooxidizing Members of the Extremely Thermoacidophilic Archaeal Family Sulfolobaceae.</title>
        <authorList>
            <person name="Counts J.A."/>
            <person name="Kelly R.M."/>
        </authorList>
    </citation>
    <scope>NUCLEOTIDE SEQUENCE [LARGE SCALE GENOMIC DNA]</scope>
    <source>
        <strain evidence="2">HO1-1</strain>
    </source>
</reference>
<proteinExistence type="predicted"/>
<accession>A0A2U9ITH9</accession>
<dbReference type="InterPro" id="IPR017850">
    <property type="entry name" value="Alkaline_phosphatase_core_sf"/>
</dbReference>
<dbReference type="AlphaFoldDB" id="A0A2U9ITH9"/>
<dbReference type="GeneID" id="36834820"/>
<dbReference type="PANTHER" id="PTHR10151">
    <property type="entry name" value="ECTONUCLEOTIDE PYROPHOSPHATASE/PHOSPHODIESTERASE"/>
    <property type="match status" value="1"/>
</dbReference>
<dbReference type="EMBL" id="CP029287">
    <property type="protein sequence ID" value="AWR99282.1"/>
    <property type="molecule type" value="Genomic_DNA"/>
</dbReference>
<dbReference type="RefSeq" id="WP_110369098.1">
    <property type="nucleotide sequence ID" value="NZ_CP029287.2"/>
</dbReference>
<dbReference type="GO" id="GO:0016787">
    <property type="term" value="F:hydrolase activity"/>
    <property type="evidence" value="ECO:0007669"/>
    <property type="project" value="UniProtKB-ARBA"/>
</dbReference>
<dbReference type="Gene3D" id="3.40.720.10">
    <property type="entry name" value="Alkaline Phosphatase, subunit A"/>
    <property type="match status" value="1"/>
</dbReference>
<sequence length="533" mass="60604">MKILLVVVDGLAYHLTERFIHQLPTFQELMERGIYGPLESTYPSITPVALASLFTGATPKTHGVVSPRIFVKGRRIQSSISAFSSSSLLVDPIWVDLGKRGYKVIVTSAPQALPDKWKLDNVVLFDPYKAKIKKCSESSILKEGENEFLGKKWLVKREGLSYLVSVDGREFKLEGDSWIGPLEIDGKCGEEELKSSIFLHGNDKGVYVTPPAFLNFKWGNRRDLVTEVWENVVSKVGMILDGDYKGLNKGLISFEEYMKTAELSFNFFVEYSLYLLKRDAWDFGITYLPIVDNFQHLLYGVDDGKALDYIFEVYNMADKFLMLHRNFADNIFLCSDHGITKIKKRVYVNKILERINVLKMDDGRINWGRTKAYYGGGGIIRVNLKEREEAGVVYLKEYQKLVRYIVKNLEQFKDENGETVFTGIYVRDTPASDRQGDIELSIKDYYSPSSSVDREKEIEPVIPYSTSTGDHGFYRKEDLYGVIMGIGKNVAKGKKIRARIIDVAPTLLKIMEIQAPRMEGRALVEALENGSQE</sequence>
<keyword evidence="2" id="KW-1185">Reference proteome</keyword>
<dbReference type="InterPro" id="IPR002591">
    <property type="entry name" value="Phosphodiest/P_Trfase"/>
</dbReference>
<reference evidence="2" key="2">
    <citation type="submission" date="2020-03" db="EMBL/GenBank/DDBJ databases">
        <title>Complete Genome Sequences of Extremely Thermoacidophilic, Metal-Mobilizing Type-Strain Members of the Archaeal Family Sulfolobaceae: Acidianus brierleyi DSM-1651T, Acidianus sulfidivorans DSM-18786T, Metallosphaera hakonensis DSM-7519T, and Metallosphaera prunae DSM-10039T.</title>
        <authorList>
            <person name="Counts J.A."/>
            <person name="Kelly R.M."/>
        </authorList>
    </citation>
    <scope>NUCLEOTIDE SEQUENCE [LARGE SCALE GENOMIC DNA]</scope>
    <source>
        <strain evidence="2">HO1-1</strain>
    </source>
</reference>
<dbReference type="SUPFAM" id="SSF53649">
    <property type="entry name" value="Alkaline phosphatase-like"/>
    <property type="match status" value="1"/>
</dbReference>